<dbReference type="EMBL" id="AAFI02000126">
    <property type="protein sequence ID" value="EAL62965.1"/>
    <property type="molecule type" value="Genomic_DNA"/>
</dbReference>
<sequence>MNKLIILTTILILVSMFSVNNASTQYTSIPCKLQMANQTNDAGNNGDFKMNVKLIRQVGAGNSMDIVISKGNNYSFWDDYNVHYGGEKLYISYKTVFSQLSASYHELCKQTSIGVSIKSKFRENVFSVLVSMNPFYISNNYIEITFTKL</sequence>
<keyword evidence="1" id="KW-0732">Signal</keyword>
<accession>Q54IB2</accession>
<dbReference type="GeneID" id="8626850"/>
<evidence type="ECO:0000313" key="3">
    <source>
        <dbReference type="Proteomes" id="UP000002195"/>
    </source>
</evidence>
<proteinExistence type="predicted"/>
<dbReference type="Proteomes" id="UP000002195">
    <property type="component" value="Unassembled WGS sequence"/>
</dbReference>
<dbReference type="VEuPathDB" id="AmoebaDB:DDB_G0288883"/>
<evidence type="ECO:0008006" key="4">
    <source>
        <dbReference type="Google" id="ProtNLM"/>
    </source>
</evidence>
<keyword evidence="3" id="KW-1185">Reference proteome</keyword>
<dbReference type="KEGG" id="ddi:DDB_G0288883"/>
<dbReference type="HOGENOM" id="CLU_1753102_0_0_1"/>
<feature type="signal peptide" evidence="1">
    <location>
        <begin position="1"/>
        <end position="22"/>
    </location>
</feature>
<protein>
    <recommendedName>
        <fullName evidence="4">Carbohydrate binding domain-containing protein</fullName>
    </recommendedName>
</protein>
<evidence type="ECO:0000313" key="2">
    <source>
        <dbReference type="EMBL" id="EAL62965.1"/>
    </source>
</evidence>
<comment type="caution">
    <text evidence="2">The sequence shown here is derived from an EMBL/GenBank/DDBJ whole genome shotgun (WGS) entry which is preliminary data.</text>
</comment>
<reference evidence="2 3" key="1">
    <citation type="journal article" date="2005" name="Nature">
        <title>The genome of the social amoeba Dictyostelium discoideum.</title>
        <authorList>
            <consortium name="The Dictyostelium discoideum Sequencing Consortium"/>
            <person name="Eichinger L."/>
            <person name="Pachebat J.A."/>
            <person name="Glockner G."/>
            <person name="Rajandream M.A."/>
            <person name="Sucgang R."/>
            <person name="Berriman M."/>
            <person name="Song J."/>
            <person name="Olsen R."/>
            <person name="Szafranski K."/>
            <person name="Xu Q."/>
            <person name="Tunggal B."/>
            <person name="Kummerfeld S."/>
            <person name="Madera M."/>
            <person name="Konfortov B.A."/>
            <person name="Rivero F."/>
            <person name="Bankier A.T."/>
            <person name="Lehmann R."/>
            <person name="Hamlin N."/>
            <person name="Davies R."/>
            <person name="Gaudet P."/>
            <person name="Fey P."/>
            <person name="Pilcher K."/>
            <person name="Chen G."/>
            <person name="Saunders D."/>
            <person name="Sodergren E."/>
            <person name="Davis P."/>
            <person name="Kerhornou A."/>
            <person name="Nie X."/>
            <person name="Hall N."/>
            <person name="Anjard C."/>
            <person name="Hemphill L."/>
            <person name="Bason N."/>
            <person name="Farbrother P."/>
            <person name="Desany B."/>
            <person name="Just E."/>
            <person name="Morio T."/>
            <person name="Rost R."/>
            <person name="Churcher C."/>
            <person name="Cooper J."/>
            <person name="Haydock S."/>
            <person name="van Driessche N."/>
            <person name="Cronin A."/>
            <person name="Goodhead I."/>
            <person name="Muzny D."/>
            <person name="Mourier T."/>
            <person name="Pain A."/>
            <person name="Lu M."/>
            <person name="Harper D."/>
            <person name="Lindsay R."/>
            <person name="Hauser H."/>
            <person name="James K."/>
            <person name="Quiles M."/>
            <person name="Madan Babu M."/>
            <person name="Saito T."/>
            <person name="Buchrieser C."/>
            <person name="Wardroper A."/>
            <person name="Felder M."/>
            <person name="Thangavelu M."/>
            <person name="Johnson D."/>
            <person name="Knights A."/>
            <person name="Loulseged H."/>
            <person name="Mungall K."/>
            <person name="Oliver K."/>
            <person name="Price C."/>
            <person name="Quail M.A."/>
            <person name="Urushihara H."/>
            <person name="Hernandez J."/>
            <person name="Rabbinowitsch E."/>
            <person name="Steffen D."/>
            <person name="Sanders M."/>
            <person name="Ma J."/>
            <person name="Kohara Y."/>
            <person name="Sharp S."/>
            <person name="Simmonds M."/>
            <person name="Spiegler S."/>
            <person name="Tivey A."/>
            <person name="Sugano S."/>
            <person name="White B."/>
            <person name="Walker D."/>
            <person name="Woodward J."/>
            <person name="Winckler T."/>
            <person name="Tanaka Y."/>
            <person name="Shaulsky G."/>
            <person name="Schleicher M."/>
            <person name="Weinstock G."/>
            <person name="Rosenthal A."/>
            <person name="Cox E.C."/>
            <person name="Chisholm R.L."/>
            <person name="Gibbs R."/>
            <person name="Loomis W.F."/>
            <person name="Platzer M."/>
            <person name="Kay R.R."/>
            <person name="Williams J."/>
            <person name="Dear P.H."/>
            <person name="Noegel A.A."/>
            <person name="Barrell B."/>
            <person name="Kuspa A."/>
        </authorList>
    </citation>
    <scope>NUCLEOTIDE SEQUENCE [LARGE SCALE GENOMIC DNA]</scope>
    <source>
        <strain evidence="2 3">AX4</strain>
    </source>
</reference>
<name>Q54IB2_DICDI</name>
<feature type="chain" id="PRO_5004249060" description="Carbohydrate binding domain-containing protein" evidence="1">
    <location>
        <begin position="23"/>
        <end position="149"/>
    </location>
</feature>
<dbReference type="InParanoid" id="Q54IB2"/>
<dbReference type="RefSeq" id="XP_636467.1">
    <property type="nucleotide sequence ID" value="XM_631375.1"/>
</dbReference>
<dbReference type="AlphaFoldDB" id="Q54IB2"/>
<dbReference type="dictyBase" id="DDB_G0288883"/>
<dbReference type="PaxDb" id="44689-DDB0188153"/>
<gene>
    <name evidence="2" type="ORF">DDB_G0288883</name>
</gene>
<organism evidence="2 3">
    <name type="scientific">Dictyostelium discoideum</name>
    <name type="common">Social amoeba</name>
    <dbReference type="NCBI Taxonomy" id="44689"/>
    <lineage>
        <taxon>Eukaryota</taxon>
        <taxon>Amoebozoa</taxon>
        <taxon>Evosea</taxon>
        <taxon>Eumycetozoa</taxon>
        <taxon>Dictyostelia</taxon>
        <taxon>Dictyosteliales</taxon>
        <taxon>Dictyosteliaceae</taxon>
        <taxon>Dictyostelium</taxon>
    </lineage>
</organism>
<evidence type="ECO:0000256" key="1">
    <source>
        <dbReference type="SAM" id="SignalP"/>
    </source>
</evidence>